<feature type="compositionally biased region" description="Basic residues" evidence="1">
    <location>
        <begin position="54"/>
        <end position="64"/>
    </location>
</feature>
<protein>
    <submittedName>
        <fullName evidence="2">Uncharacterized protein</fullName>
    </submittedName>
</protein>
<evidence type="ECO:0000313" key="3">
    <source>
        <dbReference type="Proteomes" id="UP000265520"/>
    </source>
</evidence>
<accession>A0A392SD90</accession>
<comment type="caution">
    <text evidence="2">The sequence shown here is derived from an EMBL/GenBank/DDBJ whole genome shotgun (WGS) entry which is preliminary data.</text>
</comment>
<evidence type="ECO:0000256" key="1">
    <source>
        <dbReference type="SAM" id="MobiDB-lite"/>
    </source>
</evidence>
<keyword evidence="3" id="KW-1185">Reference proteome</keyword>
<proteinExistence type="predicted"/>
<evidence type="ECO:0000313" key="2">
    <source>
        <dbReference type="EMBL" id="MCI46903.1"/>
    </source>
</evidence>
<reference evidence="2 3" key="1">
    <citation type="journal article" date="2018" name="Front. Plant Sci.">
        <title>Red Clover (Trifolium pratense) and Zigzag Clover (T. medium) - A Picture of Genomic Similarities and Differences.</title>
        <authorList>
            <person name="Dluhosova J."/>
            <person name="Istvanek J."/>
            <person name="Nedelnik J."/>
            <person name="Repkova J."/>
        </authorList>
    </citation>
    <scope>NUCLEOTIDE SEQUENCE [LARGE SCALE GENOMIC DNA]</scope>
    <source>
        <strain evidence="3">cv. 10/8</strain>
        <tissue evidence="2">Leaf</tissue>
    </source>
</reference>
<dbReference type="Proteomes" id="UP000265520">
    <property type="component" value="Unassembled WGS sequence"/>
</dbReference>
<feature type="compositionally biased region" description="Polar residues" evidence="1">
    <location>
        <begin position="65"/>
        <end position="74"/>
    </location>
</feature>
<feature type="non-terminal residue" evidence="2">
    <location>
        <position position="1"/>
    </location>
</feature>
<organism evidence="2 3">
    <name type="scientific">Trifolium medium</name>
    <dbReference type="NCBI Taxonomy" id="97028"/>
    <lineage>
        <taxon>Eukaryota</taxon>
        <taxon>Viridiplantae</taxon>
        <taxon>Streptophyta</taxon>
        <taxon>Embryophyta</taxon>
        <taxon>Tracheophyta</taxon>
        <taxon>Spermatophyta</taxon>
        <taxon>Magnoliopsida</taxon>
        <taxon>eudicotyledons</taxon>
        <taxon>Gunneridae</taxon>
        <taxon>Pentapetalae</taxon>
        <taxon>rosids</taxon>
        <taxon>fabids</taxon>
        <taxon>Fabales</taxon>
        <taxon>Fabaceae</taxon>
        <taxon>Papilionoideae</taxon>
        <taxon>50 kb inversion clade</taxon>
        <taxon>NPAAA clade</taxon>
        <taxon>Hologalegina</taxon>
        <taxon>IRL clade</taxon>
        <taxon>Trifolieae</taxon>
        <taxon>Trifolium</taxon>
    </lineage>
</organism>
<dbReference type="AlphaFoldDB" id="A0A392SD90"/>
<sequence length="88" mass="9718">IPCESPYNCILGRPTLATLGVVPSAVHLKTKYHDEKGGVITIEANMTGAKKCHQSMHKTAKKTAKWQQSNTTPMETLPAEENQKPKHH</sequence>
<feature type="region of interest" description="Disordered" evidence="1">
    <location>
        <begin position="54"/>
        <end position="88"/>
    </location>
</feature>
<name>A0A392SD90_9FABA</name>
<dbReference type="EMBL" id="LXQA010364445">
    <property type="protein sequence ID" value="MCI46903.1"/>
    <property type="molecule type" value="Genomic_DNA"/>
</dbReference>